<evidence type="ECO:0000256" key="5">
    <source>
        <dbReference type="ARBA" id="ARBA00022701"/>
    </source>
</evidence>
<keyword evidence="7" id="KW-0206">Cytoskeleton</keyword>
<protein>
    <submittedName>
        <fullName evidence="13">Uncharacterized protein</fullName>
    </submittedName>
</protein>
<feature type="domain" description="Calponin-homology (CH)" evidence="11">
    <location>
        <begin position="4"/>
        <end position="106"/>
    </location>
</feature>
<keyword evidence="14" id="KW-1185">Reference proteome</keyword>
<evidence type="ECO:0000313" key="13">
    <source>
        <dbReference type="EMBL" id="CAD8043467.1"/>
    </source>
</evidence>
<dbReference type="EMBL" id="CAJJDM010000002">
    <property type="protein sequence ID" value="CAD8043467.1"/>
    <property type="molecule type" value="Genomic_DNA"/>
</dbReference>
<accession>A0A8S1JP82</accession>
<proteinExistence type="inferred from homology"/>
<keyword evidence="8" id="KW-0131">Cell cycle</keyword>
<evidence type="ECO:0000256" key="10">
    <source>
        <dbReference type="SAM" id="MobiDB-lite"/>
    </source>
</evidence>
<organism evidence="13 14">
    <name type="scientific">Paramecium primaurelia</name>
    <dbReference type="NCBI Taxonomy" id="5886"/>
    <lineage>
        <taxon>Eukaryota</taxon>
        <taxon>Sar</taxon>
        <taxon>Alveolata</taxon>
        <taxon>Ciliophora</taxon>
        <taxon>Intramacronucleata</taxon>
        <taxon>Oligohymenophorea</taxon>
        <taxon>Peniculida</taxon>
        <taxon>Parameciidae</taxon>
        <taxon>Paramecium</taxon>
    </lineage>
</organism>
<dbReference type="PROSITE" id="PS50021">
    <property type="entry name" value="CH"/>
    <property type="match status" value="1"/>
</dbReference>
<evidence type="ECO:0000259" key="11">
    <source>
        <dbReference type="PROSITE" id="PS50021"/>
    </source>
</evidence>
<keyword evidence="3" id="KW-0963">Cytoplasm</keyword>
<evidence type="ECO:0000256" key="4">
    <source>
        <dbReference type="ARBA" id="ARBA00022618"/>
    </source>
</evidence>
<dbReference type="Pfam" id="PF03271">
    <property type="entry name" value="EB1"/>
    <property type="match status" value="1"/>
</dbReference>
<dbReference type="GO" id="GO:0051301">
    <property type="term" value="P:cell division"/>
    <property type="evidence" value="ECO:0007669"/>
    <property type="project" value="UniProtKB-KW"/>
</dbReference>
<evidence type="ECO:0000256" key="3">
    <source>
        <dbReference type="ARBA" id="ARBA00022490"/>
    </source>
</evidence>
<keyword evidence="6" id="KW-0498">Mitosis</keyword>
<dbReference type="GO" id="GO:0008017">
    <property type="term" value="F:microtubule binding"/>
    <property type="evidence" value="ECO:0007669"/>
    <property type="project" value="InterPro"/>
</dbReference>
<dbReference type="OMA" id="ETMPMNS"/>
<gene>
    <name evidence="13" type="ORF">PPRIM_AZ9-3.1.T0050120</name>
</gene>
<evidence type="ECO:0000256" key="7">
    <source>
        <dbReference type="ARBA" id="ARBA00023212"/>
    </source>
</evidence>
<comment type="subcellular location">
    <subcellularLocation>
        <location evidence="1">Cytoplasm</location>
        <location evidence="1">Cytoskeleton</location>
    </subcellularLocation>
</comment>
<evidence type="ECO:0000313" key="14">
    <source>
        <dbReference type="Proteomes" id="UP000688137"/>
    </source>
</evidence>
<dbReference type="PROSITE" id="PS51230">
    <property type="entry name" value="EB1_C"/>
    <property type="match status" value="1"/>
</dbReference>
<reference evidence="13" key="1">
    <citation type="submission" date="2021-01" db="EMBL/GenBank/DDBJ databases">
        <authorList>
            <consortium name="Genoscope - CEA"/>
            <person name="William W."/>
        </authorList>
    </citation>
    <scope>NUCLEOTIDE SEQUENCE</scope>
</reference>
<dbReference type="Pfam" id="PF00307">
    <property type="entry name" value="CH"/>
    <property type="match status" value="1"/>
</dbReference>
<evidence type="ECO:0000256" key="9">
    <source>
        <dbReference type="PROSITE-ProRule" id="PRU00576"/>
    </source>
</evidence>
<dbReference type="PANTHER" id="PTHR10623">
    <property type="entry name" value="MICROTUBULE-ASSOCIATED PROTEIN RP/EB FAMILY MEMBER"/>
    <property type="match status" value="1"/>
</dbReference>
<feature type="compositionally biased region" description="Polar residues" evidence="10">
    <location>
        <begin position="264"/>
        <end position="275"/>
    </location>
</feature>
<evidence type="ECO:0000259" key="12">
    <source>
        <dbReference type="PROSITE" id="PS51230"/>
    </source>
</evidence>
<dbReference type="Proteomes" id="UP000688137">
    <property type="component" value="Unassembled WGS sequence"/>
</dbReference>
<feature type="domain" description="EB1 C-terminal" evidence="12">
    <location>
        <begin position="166"/>
        <end position="239"/>
    </location>
</feature>
<dbReference type="AlphaFoldDB" id="A0A8S1JP82"/>
<keyword evidence="4" id="KW-0132">Cell division</keyword>
<comment type="similarity">
    <text evidence="2">Belongs to the MAPRE family.</text>
</comment>
<dbReference type="InterPro" id="IPR004953">
    <property type="entry name" value="EB1_C"/>
</dbReference>
<feature type="region of interest" description="Disordered" evidence="10">
    <location>
        <begin position="251"/>
        <end position="275"/>
    </location>
</feature>
<comment type="caution">
    <text evidence="13">The sequence shown here is derived from an EMBL/GenBank/DDBJ whole genome shotgun (WGS) entry which is preliminary data.</text>
</comment>
<evidence type="ECO:0000256" key="1">
    <source>
        <dbReference type="ARBA" id="ARBA00004245"/>
    </source>
</evidence>
<evidence type="ECO:0000256" key="8">
    <source>
        <dbReference type="ARBA" id="ARBA00023306"/>
    </source>
</evidence>
<name>A0A8S1JP82_PARPR</name>
<dbReference type="FunFam" id="1.20.5.1430:FF:000011">
    <property type="entry name" value="Microtubule-binding protein, putative"/>
    <property type="match status" value="1"/>
</dbReference>
<dbReference type="InterPro" id="IPR027328">
    <property type="entry name" value="MAPRE"/>
</dbReference>
<dbReference type="InterPro" id="IPR001715">
    <property type="entry name" value="CH_dom"/>
</dbReference>
<evidence type="ECO:0000256" key="2">
    <source>
        <dbReference type="ARBA" id="ARBA00010729"/>
    </source>
</evidence>
<dbReference type="GO" id="GO:0005874">
    <property type="term" value="C:microtubule"/>
    <property type="evidence" value="ECO:0007669"/>
    <property type="project" value="UniProtKB-KW"/>
</dbReference>
<keyword evidence="5 9" id="KW-0493">Microtubule</keyword>
<sequence length="275" mass="32112">MNQEISRAELLQWVNDLLKTTINKIEQLGTGAIYCQLIDAVHPGKIQLSKVNWRAKQEYEFVNNFKILQQAFTKLGLQKPIEIEKLTKCKYQDNLEFLQWMKKYIDTHYVPKDYDPLTKRGNQDFEDPEKQIRNQSKSKVLTKNNTKDQQIIQNLSKNSSFSTIQILNNDFSNKENRQASMTDLLLQIETLKCERDFYYVKLKDLDGLMEQHIQQGLTADQICKGIKEILYNTQDKSIVVQQNGDLEVTYSENNEDSKSEICKTEQNQQDDISIA</sequence>
<evidence type="ECO:0000256" key="6">
    <source>
        <dbReference type="ARBA" id="ARBA00022776"/>
    </source>
</evidence>
<dbReference type="FunFam" id="1.10.418.10:FF:000028">
    <property type="entry name" value="RP/EB family microtubule-associated protein"/>
    <property type="match status" value="1"/>
</dbReference>